<keyword evidence="8" id="KW-1185">Reference proteome</keyword>
<evidence type="ECO:0000256" key="1">
    <source>
        <dbReference type="ARBA" id="ARBA00004613"/>
    </source>
</evidence>
<dbReference type="InterPro" id="IPR006208">
    <property type="entry name" value="Glyco_hormone_CN"/>
</dbReference>
<dbReference type="GO" id="GO:0032266">
    <property type="term" value="F:phosphatidylinositol-3-phosphate binding"/>
    <property type="evidence" value="ECO:0007669"/>
    <property type="project" value="TreeGrafter"/>
</dbReference>
<feature type="compositionally biased region" description="Basic and acidic residues" evidence="5">
    <location>
        <begin position="277"/>
        <end position="288"/>
    </location>
</feature>
<dbReference type="Gene3D" id="2.10.90.10">
    <property type="entry name" value="Cystine-knot cytokines"/>
    <property type="match status" value="1"/>
</dbReference>
<dbReference type="AlphaFoldDB" id="A0A8J2RRG7"/>
<evidence type="ECO:0000313" key="7">
    <source>
        <dbReference type="EMBL" id="CAH0107502.1"/>
    </source>
</evidence>
<feature type="compositionally biased region" description="Acidic residues" evidence="5">
    <location>
        <begin position="289"/>
        <end position="298"/>
    </location>
</feature>
<dbReference type="GO" id="GO:0005813">
    <property type="term" value="C:centrosome"/>
    <property type="evidence" value="ECO:0007669"/>
    <property type="project" value="TreeGrafter"/>
</dbReference>
<feature type="compositionally biased region" description="Polar residues" evidence="5">
    <location>
        <begin position="218"/>
        <end position="229"/>
    </location>
</feature>
<gene>
    <name evidence="7" type="ORF">DGAL_LOCUS10805</name>
</gene>
<dbReference type="InterPro" id="IPR001545">
    <property type="entry name" value="Gonadotropin_bsu"/>
</dbReference>
<keyword evidence="4" id="KW-1015">Disulfide bond</keyword>
<dbReference type="CDD" id="cd00069">
    <property type="entry name" value="GHB_like"/>
    <property type="match status" value="1"/>
</dbReference>
<dbReference type="OrthoDB" id="5407799at2759"/>
<protein>
    <recommendedName>
        <fullName evidence="6">Glycoprotein hormone subunit beta domain-containing protein</fullName>
    </recommendedName>
</protein>
<name>A0A8J2RRG7_9CRUS</name>
<dbReference type="GO" id="GO:0005179">
    <property type="term" value="F:hormone activity"/>
    <property type="evidence" value="ECO:0007669"/>
    <property type="project" value="InterPro"/>
</dbReference>
<dbReference type="GO" id="GO:0032154">
    <property type="term" value="C:cleavage furrow"/>
    <property type="evidence" value="ECO:0007669"/>
    <property type="project" value="TreeGrafter"/>
</dbReference>
<dbReference type="Proteomes" id="UP000789390">
    <property type="component" value="Unassembled WGS sequence"/>
</dbReference>
<dbReference type="EMBL" id="CAKKLH010000276">
    <property type="protein sequence ID" value="CAH0107502.1"/>
    <property type="molecule type" value="Genomic_DNA"/>
</dbReference>
<organism evidence="7 8">
    <name type="scientific">Daphnia galeata</name>
    <dbReference type="NCBI Taxonomy" id="27404"/>
    <lineage>
        <taxon>Eukaryota</taxon>
        <taxon>Metazoa</taxon>
        <taxon>Ecdysozoa</taxon>
        <taxon>Arthropoda</taxon>
        <taxon>Crustacea</taxon>
        <taxon>Branchiopoda</taxon>
        <taxon>Diplostraca</taxon>
        <taxon>Cladocera</taxon>
        <taxon>Anomopoda</taxon>
        <taxon>Daphniidae</taxon>
        <taxon>Daphnia</taxon>
    </lineage>
</organism>
<comment type="subcellular location">
    <subcellularLocation>
        <location evidence="1">Secreted</location>
    </subcellularLocation>
</comment>
<dbReference type="SUPFAM" id="SSF57845">
    <property type="entry name" value="B-box zinc-binding domain"/>
    <property type="match status" value="1"/>
</dbReference>
<comment type="similarity">
    <text evidence="2">Belongs to the glycoprotein hormones subunit beta family.</text>
</comment>
<evidence type="ECO:0000256" key="4">
    <source>
        <dbReference type="ARBA" id="ARBA00023157"/>
    </source>
</evidence>
<evidence type="ECO:0000256" key="2">
    <source>
        <dbReference type="ARBA" id="ARBA00006552"/>
    </source>
</evidence>
<feature type="domain" description="Glycoprotein hormone subunit beta" evidence="6">
    <location>
        <begin position="377"/>
        <end position="480"/>
    </location>
</feature>
<feature type="region of interest" description="Disordered" evidence="5">
    <location>
        <begin position="277"/>
        <end position="299"/>
    </location>
</feature>
<dbReference type="GO" id="GO:0009838">
    <property type="term" value="P:abscission"/>
    <property type="evidence" value="ECO:0007669"/>
    <property type="project" value="TreeGrafter"/>
</dbReference>
<sequence>MLVRLVAFCAPTSPFPVNPCGTPGEEISEGSSASNSLRYAIEYGCEKCGFAFCSKCLVKKMCKTCSAVKQSSSALPPPPVVSQEKNGKIDIPHQKQVNQIPPVVLQEKLEKLENPNKSPIVVYAEDSRMVNLKRGMSVEDQQLVNRLSKLKSEIREMKGDIPSQSEIEERLAKLKGIDPEVYRKPAAIYVKPKTNNVDDATDLINQIREEVAIDRQSDLPSETPAIQSEQETDDVEMLLQKEAQAIQADAQLALEGQKKDKEIQERLKKLRLDRENRKAEVKDNKSSDGTEDSEDEDKEAAKIINRVLDEDRLELEDEGICDDGAAGGDEELPWCELCNEDAHLRCLDCDSDFFRLNSAMFEQIDPQSKEQMDSSPTCFRRPYTFKVNQEDSEGRSCWDVITVTSCWGRCSSNEIADWRFPFKRSQHPVCQHDTILPRAIALRNCDPDANPGTEMYMALDAVTCRCELCRTDTTNCEGPHYDRRLTARRLN</sequence>
<dbReference type="GO" id="GO:0005576">
    <property type="term" value="C:extracellular region"/>
    <property type="evidence" value="ECO:0007669"/>
    <property type="project" value="UniProtKB-SubCell"/>
</dbReference>
<evidence type="ECO:0000256" key="5">
    <source>
        <dbReference type="SAM" id="MobiDB-lite"/>
    </source>
</evidence>
<evidence type="ECO:0000256" key="3">
    <source>
        <dbReference type="ARBA" id="ARBA00022525"/>
    </source>
</evidence>
<dbReference type="InterPro" id="IPR029034">
    <property type="entry name" value="Cystine-knot_cytokine"/>
</dbReference>
<evidence type="ECO:0000259" key="6">
    <source>
        <dbReference type="Pfam" id="PF00007"/>
    </source>
</evidence>
<feature type="region of interest" description="Disordered" evidence="5">
    <location>
        <begin position="212"/>
        <end position="233"/>
    </location>
</feature>
<accession>A0A8J2RRG7</accession>
<reference evidence="7" key="1">
    <citation type="submission" date="2021-11" db="EMBL/GenBank/DDBJ databases">
        <authorList>
            <person name="Schell T."/>
        </authorList>
    </citation>
    <scope>NUCLEOTIDE SEQUENCE</scope>
    <source>
        <strain evidence="7">M5</strain>
    </source>
</reference>
<keyword evidence="3" id="KW-0964">Secreted</keyword>
<dbReference type="PANTHER" id="PTHR46603:SF1">
    <property type="entry name" value="ABSCISSION_NOCUT CHECKPOINT REGULATOR"/>
    <property type="match status" value="1"/>
</dbReference>
<dbReference type="SUPFAM" id="SSF57501">
    <property type="entry name" value="Cystine-knot cytokines"/>
    <property type="match status" value="1"/>
</dbReference>
<evidence type="ECO:0000313" key="8">
    <source>
        <dbReference type="Proteomes" id="UP000789390"/>
    </source>
</evidence>
<dbReference type="GO" id="GO:0044878">
    <property type="term" value="P:mitotic cytokinesis checkpoint signaling"/>
    <property type="evidence" value="ECO:0007669"/>
    <property type="project" value="TreeGrafter"/>
</dbReference>
<comment type="caution">
    <text evidence="7">The sequence shown here is derived from an EMBL/GenBank/DDBJ whole genome shotgun (WGS) entry which is preliminary data.</text>
</comment>
<proteinExistence type="inferred from homology"/>
<dbReference type="PANTHER" id="PTHR46603">
    <property type="entry name" value="ABSCISSION/NOCUT CHECKPOINT REGULATOR"/>
    <property type="match status" value="1"/>
</dbReference>
<dbReference type="Pfam" id="PF00007">
    <property type="entry name" value="Cys_knot"/>
    <property type="match status" value="1"/>
</dbReference>
<dbReference type="GO" id="GO:0030496">
    <property type="term" value="C:midbody"/>
    <property type="evidence" value="ECO:0007669"/>
    <property type="project" value="TreeGrafter"/>
</dbReference>